<reference evidence="5" key="1">
    <citation type="journal article" date="2014" name="Int. J. Syst. Evol. Microbiol.">
        <title>Complete genome sequence of Corynebacterium casei LMG S-19264T (=DSM 44701T), isolated from a smear-ripened cheese.</title>
        <authorList>
            <consortium name="US DOE Joint Genome Institute (JGI-PGF)"/>
            <person name="Walter F."/>
            <person name="Albersmeier A."/>
            <person name="Kalinowski J."/>
            <person name="Ruckert C."/>
        </authorList>
    </citation>
    <scope>NUCLEOTIDE SEQUENCE</scope>
    <source>
        <strain evidence="5">KCTC 42651</strain>
    </source>
</reference>
<evidence type="ECO:0000313" key="5">
    <source>
        <dbReference type="EMBL" id="GHD47652.1"/>
    </source>
</evidence>
<dbReference type="PANTHER" id="PTHR30345">
    <property type="entry name" value="RIBOSE-5-PHOSPHATE ISOMERASE B"/>
    <property type="match status" value="1"/>
</dbReference>
<dbReference type="NCBIfam" id="TIGR01120">
    <property type="entry name" value="rpiB"/>
    <property type="match status" value="1"/>
</dbReference>
<feature type="binding site" evidence="4">
    <location>
        <begin position="69"/>
        <end position="73"/>
    </location>
    <ligand>
        <name>D-ribulose 5-phosphate</name>
        <dbReference type="ChEBI" id="CHEBI:58121"/>
    </ligand>
</feature>
<dbReference type="SUPFAM" id="SSF89623">
    <property type="entry name" value="Ribose/Galactose isomerase RpiB/AlsB"/>
    <property type="match status" value="1"/>
</dbReference>
<feature type="active site" description="Proton acceptor" evidence="3">
    <location>
        <position position="68"/>
    </location>
</feature>
<dbReference type="InterPro" id="IPR004785">
    <property type="entry name" value="RpiB"/>
</dbReference>
<comment type="caution">
    <text evidence="5">The sequence shown here is derived from an EMBL/GenBank/DDBJ whole genome shotgun (WGS) entry which is preliminary data.</text>
</comment>
<protein>
    <submittedName>
        <fullName evidence="5">Ribose 5-phosphate isomerase B</fullName>
    </submittedName>
</protein>
<dbReference type="EMBL" id="BMZS01000003">
    <property type="protein sequence ID" value="GHD47652.1"/>
    <property type="molecule type" value="Genomic_DNA"/>
</dbReference>
<dbReference type="PIRSF" id="PIRSF005384">
    <property type="entry name" value="RpiB_LacA_B"/>
    <property type="match status" value="1"/>
</dbReference>
<gene>
    <name evidence="5" type="ORF">GCM10017083_18290</name>
</gene>
<evidence type="ECO:0000313" key="6">
    <source>
        <dbReference type="Proteomes" id="UP000630353"/>
    </source>
</evidence>
<dbReference type="NCBIfam" id="TIGR00689">
    <property type="entry name" value="rpiB_lacA_lacB"/>
    <property type="match status" value="1"/>
</dbReference>
<dbReference type="Proteomes" id="UP000630353">
    <property type="component" value="Unassembled WGS sequence"/>
</dbReference>
<feature type="binding site" evidence="4">
    <location>
        <position position="139"/>
    </location>
    <ligand>
        <name>D-ribulose 5-phosphate</name>
        <dbReference type="ChEBI" id="CHEBI:58121"/>
    </ligand>
</feature>
<dbReference type="GO" id="GO:0016861">
    <property type="term" value="F:intramolecular oxidoreductase activity, interconverting aldoses and ketoses"/>
    <property type="evidence" value="ECO:0007669"/>
    <property type="project" value="UniProtKB-ARBA"/>
</dbReference>
<dbReference type="Gene3D" id="3.40.1400.10">
    <property type="entry name" value="Sugar-phosphate isomerase, RpiB/LacA/LacB"/>
    <property type="match status" value="1"/>
</dbReference>
<dbReference type="PANTHER" id="PTHR30345:SF0">
    <property type="entry name" value="DNA DAMAGE-REPAIR_TOLERATION PROTEIN DRT102"/>
    <property type="match status" value="1"/>
</dbReference>
<proteinExistence type="inferred from homology"/>
<dbReference type="InterPro" id="IPR036569">
    <property type="entry name" value="RpiB_LacA_LacB_sf"/>
</dbReference>
<feature type="binding site" evidence="4">
    <location>
        <begin position="11"/>
        <end position="12"/>
    </location>
    <ligand>
        <name>D-ribulose 5-phosphate</name>
        <dbReference type="ChEBI" id="CHEBI:58121"/>
    </ligand>
</feature>
<reference evidence="5" key="2">
    <citation type="submission" date="2020-09" db="EMBL/GenBank/DDBJ databases">
        <authorList>
            <person name="Sun Q."/>
            <person name="Kim S."/>
        </authorList>
    </citation>
    <scope>NUCLEOTIDE SEQUENCE</scope>
    <source>
        <strain evidence="5">KCTC 42651</strain>
    </source>
</reference>
<feature type="binding site" evidence="4">
    <location>
        <position position="135"/>
    </location>
    <ligand>
        <name>D-ribulose 5-phosphate</name>
        <dbReference type="ChEBI" id="CHEBI:58121"/>
    </ligand>
</feature>
<dbReference type="AlphaFoldDB" id="A0A918XR00"/>
<keyword evidence="6" id="KW-1185">Reference proteome</keyword>
<dbReference type="InterPro" id="IPR003500">
    <property type="entry name" value="RpiB_LacA_LacB"/>
</dbReference>
<feature type="binding site" evidence="4">
    <location>
        <position position="102"/>
    </location>
    <ligand>
        <name>D-ribulose 5-phosphate</name>
        <dbReference type="ChEBI" id="CHEBI:58121"/>
    </ligand>
</feature>
<dbReference type="NCBIfam" id="NF004051">
    <property type="entry name" value="PRK05571.1"/>
    <property type="match status" value="1"/>
</dbReference>
<evidence type="ECO:0000256" key="4">
    <source>
        <dbReference type="PIRSR" id="PIRSR005384-2"/>
    </source>
</evidence>
<dbReference type="RefSeq" id="WP_189988618.1">
    <property type="nucleotide sequence ID" value="NZ_BMZS01000003.1"/>
</dbReference>
<evidence type="ECO:0000256" key="1">
    <source>
        <dbReference type="ARBA" id="ARBA00008754"/>
    </source>
</evidence>
<name>A0A918XR00_9PROT</name>
<evidence type="ECO:0000256" key="2">
    <source>
        <dbReference type="ARBA" id="ARBA00023235"/>
    </source>
</evidence>
<keyword evidence="2 5" id="KW-0413">Isomerase</keyword>
<sequence>MTQEVIALASDHAGLALKTALTEELTALGFAVLDLGTESTASVDYPDYGYRMAAALADGKAARGVLVCGSGIGISMAANRYSWVRAALCHDVTSARLCREHNDANVIAFGERLIGIEVAKEALRMFLNTPFAGDRHVRRVTKLGTPPDKPSVA</sequence>
<organism evidence="5 6">
    <name type="scientific">Thalassobaculum fulvum</name>
    <dbReference type="NCBI Taxonomy" id="1633335"/>
    <lineage>
        <taxon>Bacteria</taxon>
        <taxon>Pseudomonadati</taxon>
        <taxon>Pseudomonadota</taxon>
        <taxon>Alphaproteobacteria</taxon>
        <taxon>Rhodospirillales</taxon>
        <taxon>Thalassobaculaceae</taxon>
        <taxon>Thalassobaculum</taxon>
    </lineage>
</organism>
<comment type="similarity">
    <text evidence="1">Belongs to the LacAB/RpiB family.</text>
</comment>
<dbReference type="GO" id="GO:0005975">
    <property type="term" value="P:carbohydrate metabolic process"/>
    <property type="evidence" value="ECO:0007669"/>
    <property type="project" value="InterPro"/>
</dbReference>
<feature type="binding site" evidence="4">
    <location>
        <position position="112"/>
    </location>
    <ligand>
        <name>D-ribulose 5-phosphate</name>
        <dbReference type="ChEBI" id="CHEBI:58121"/>
    </ligand>
</feature>
<feature type="active site" description="Proton donor" evidence="3">
    <location>
        <position position="101"/>
    </location>
</feature>
<evidence type="ECO:0000256" key="3">
    <source>
        <dbReference type="PIRSR" id="PIRSR005384-1"/>
    </source>
</evidence>
<accession>A0A918XR00</accession>
<dbReference type="Pfam" id="PF02502">
    <property type="entry name" value="LacAB_rpiB"/>
    <property type="match status" value="1"/>
</dbReference>